<proteinExistence type="predicted"/>
<accession>A0A2N3LEK1</accession>
<feature type="coiled-coil region" evidence="1">
    <location>
        <begin position="28"/>
        <end position="55"/>
    </location>
</feature>
<organism evidence="3 4">
    <name type="scientific">Heyndrickxia camelliae</name>
    <dbReference type="NCBI Taxonomy" id="1707093"/>
    <lineage>
        <taxon>Bacteria</taxon>
        <taxon>Bacillati</taxon>
        <taxon>Bacillota</taxon>
        <taxon>Bacilli</taxon>
        <taxon>Bacillales</taxon>
        <taxon>Bacillaceae</taxon>
        <taxon>Heyndrickxia</taxon>
    </lineage>
</organism>
<reference evidence="3 4" key="1">
    <citation type="submission" date="2017-11" db="EMBL/GenBank/DDBJ databases">
        <title>Bacillus camelliae sp. nov., isolated from pu'er tea.</title>
        <authorList>
            <person name="Niu L."/>
        </authorList>
    </citation>
    <scope>NUCLEOTIDE SEQUENCE [LARGE SCALE GENOMIC DNA]</scope>
    <source>
        <strain evidence="3 4">7578-1</strain>
    </source>
</reference>
<gene>
    <name evidence="3" type="ORF">CWO92_21145</name>
</gene>
<dbReference type="AlphaFoldDB" id="A0A2N3LEK1"/>
<dbReference type="EMBL" id="PIQO01000023">
    <property type="protein sequence ID" value="PKR83046.1"/>
    <property type="molecule type" value="Genomic_DNA"/>
</dbReference>
<evidence type="ECO:0000313" key="4">
    <source>
        <dbReference type="Proteomes" id="UP000233440"/>
    </source>
</evidence>
<keyword evidence="4" id="KW-1185">Reference proteome</keyword>
<evidence type="ECO:0000256" key="1">
    <source>
        <dbReference type="SAM" id="Coils"/>
    </source>
</evidence>
<protein>
    <submittedName>
        <fullName evidence="3">Uncharacterized protein</fullName>
    </submittedName>
</protein>
<dbReference type="Proteomes" id="UP000233440">
    <property type="component" value="Unassembled WGS sequence"/>
</dbReference>
<sequence length="193" mass="21820">MFKTKLIFGMSIALAISLFANIALGFNVSNAANVANQKEKEIEKLKQNGRENSNLQIDEKTTLSTDVDLNNTRILIEKFFKAQFEYNTNTYKDRFTKIKEFVNNEVYGQLTAAGIPETPGIKFENKIKDLQIYFNPELQGTSGLVVLESKYTVDKIRNPPTTQIYRVSVGKENGQYKITSLELLGTFTAIKES</sequence>
<dbReference type="OrthoDB" id="2867501at2"/>
<evidence type="ECO:0000313" key="3">
    <source>
        <dbReference type="EMBL" id="PKR83046.1"/>
    </source>
</evidence>
<keyword evidence="2" id="KW-0732">Signal</keyword>
<feature type="signal peptide" evidence="2">
    <location>
        <begin position="1"/>
        <end position="31"/>
    </location>
</feature>
<feature type="chain" id="PRO_5014852623" evidence="2">
    <location>
        <begin position="32"/>
        <end position="193"/>
    </location>
</feature>
<comment type="caution">
    <text evidence="3">The sequence shown here is derived from an EMBL/GenBank/DDBJ whole genome shotgun (WGS) entry which is preliminary data.</text>
</comment>
<dbReference type="RefSeq" id="WP_101356191.1">
    <property type="nucleotide sequence ID" value="NZ_PIQO01000023.1"/>
</dbReference>
<name>A0A2N3LEK1_9BACI</name>
<keyword evidence="1" id="KW-0175">Coiled coil</keyword>
<evidence type="ECO:0000256" key="2">
    <source>
        <dbReference type="SAM" id="SignalP"/>
    </source>
</evidence>